<dbReference type="AlphaFoldDB" id="A0A0D3K4H6"/>
<dbReference type="PANTHER" id="PTHR21074:SF0">
    <property type="entry name" value="IQ AND UBIQUITIN-LIKE DOMAIN-CONTAINING PROTEIN"/>
    <property type="match status" value="1"/>
</dbReference>
<dbReference type="PANTHER" id="PTHR21074">
    <property type="entry name" value="IQ AND UBIQUITIN-LIKE DOMAIN-CONTAINING PROTEIN"/>
    <property type="match status" value="1"/>
</dbReference>
<dbReference type="Pfam" id="PF25805">
    <property type="entry name" value="IQUB"/>
    <property type="match status" value="1"/>
</dbReference>
<reference evidence="2" key="2">
    <citation type="submission" date="2024-10" db="UniProtKB">
        <authorList>
            <consortium name="EnsemblProtists"/>
        </authorList>
    </citation>
    <scope>IDENTIFICATION</scope>
</reference>
<dbReference type="GeneID" id="17275935"/>
<dbReference type="HOGENOM" id="CLU_1942070_0_0_1"/>
<dbReference type="KEGG" id="ehx:EMIHUDRAFT_232674"/>
<dbReference type="PaxDb" id="2903-EOD30661"/>
<dbReference type="RefSeq" id="XP_005783090.1">
    <property type="nucleotide sequence ID" value="XM_005783033.1"/>
</dbReference>
<dbReference type="STRING" id="2903.R1F5T1"/>
<dbReference type="EnsemblProtists" id="EOD30661">
    <property type="protein sequence ID" value="EOD30661"/>
    <property type="gene ID" value="EMIHUDRAFT_232674"/>
</dbReference>
<protein>
    <recommendedName>
        <fullName evidence="1">IQ motif and ubiquitin-like domain-containing protein</fullName>
    </recommendedName>
</protein>
<dbReference type="InterPro" id="IPR037695">
    <property type="entry name" value="IQUB"/>
</dbReference>
<proteinExistence type="predicted"/>
<name>A0A0D3K4H6_EMIH1</name>
<keyword evidence="3" id="KW-1185">Reference proteome</keyword>
<dbReference type="Proteomes" id="UP000013827">
    <property type="component" value="Unassembled WGS sequence"/>
</dbReference>
<dbReference type="OMA" id="VCHVARR"/>
<evidence type="ECO:0000259" key="1">
    <source>
        <dbReference type="Pfam" id="PF25805"/>
    </source>
</evidence>
<evidence type="ECO:0000313" key="3">
    <source>
        <dbReference type="Proteomes" id="UP000013827"/>
    </source>
</evidence>
<sequence length="130" mass="14651">MSAPKQWRMSDGGVAQVHTPFTARAKELADLYSGLMLQGLGVDERLDVLLHIKWAVTEFKCGLTREMVELIDREATLADLLNRGRTEASLSGLRKRLGNLFLTFLETPEYNPEAARFKRGPPKVCHVARR</sequence>
<organism evidence="2 3">
    <name type="scientific">Emiliania huxleyi (strain CCMP1516)</name>
    <dbReference type="NCBI Taxonomy" id="280463"/>
    <lineage>
        <taxon>Eukaryota</taxon>
        <taxon>Haptista</taxon>
        <taxon>Haptophyta</taxon>
        <taxon>Prymnesiophyceae</taxon>
        <taxon>Isochrysidales</taxon>
        <taxon>Noelaerhabdaceae</taxon>
        <taxon>Emiliania</taxon>
    </lineage>
</organism>
<reference evidence="3" key="1">
    <citation type="journal article" date="2013" name="Nature">
        <title>Pan genome of the phytoplankton Emiliania underpins its global distribution.</title>
        <authorList>
            <person name="Read B.A."/>
            <person name="Kegel J."/>
            <person name="Klute M.J."/>
            <person name="Kuo A."/>
            <person name="Lefebvre S.C."/>
            <person name="Maumus F."/>
            <person name="Mayer C."/>
            <person name="Miller J."/>
            <person name="Monier A."/>
            <person name="Salamov A."/>
            <person name="Young J."/>
            <person name="Aguilar M."/>
            <person name="Claverie J.M."/>
            <person name="Frickenhaus S."/>
            <person name="Gonzalez K."/>
            <person name="Herman E.K."/>
            <person name="Lin Y.C."/>
            <person name="Napier J."/>
            <person name="Ogata H."/>
            <person name="Sarno A.F."/>
            <person name="Shmutz J."/>
            <person name="Schroeder D."/>
            <person name="de Vargas C."/>
            <person name="Verret F."/>
            <person name="von Dassow P."/>
            <person name="Valentin K."/>
            <person name="Van de Peer Y."/>
            <person name="Wheeler G."/>
            <person name="Dacks J.B."/>
            <person name="Delwiche C.F."/>
            <person name="Dyhrman S.T."/>
            <person name="Glockner G."/>
            <person name="John U."/>
            <person name="Richards T."/>
            <person name="Worden A.Z."/>
            <person name="Zhang X."/>
            <person name="Grigoriev I.V."/>
            <person name="Allen A.E."/>
            <person name="Bidle K."/>
            <person name="Borodovsky M."/>
            <person name="Bowler C."/>
            <person name="Brownlee C."/>
            <person name="Cock J.M."/>
            <person name="Elias M."/>
            <person name="Gladyshev V.N."/>
            <person name="Groth M."/>
            <person name="Guda C."/>
            <person name="Hadaegh A."/>
            <person name="Iglesias-Rodriguez M.D."/>
            <person name="Jenkins J."/>
            <person name="Jones B.M."/>
            <person name="Lawson T."/>
            <person name="Leese F."/>
            <person name="Lindquist E."/>
            <person name="Lobanov A."/>
            <person name="Lomsadze A."/>
            <person name="Malik S.B."/>
            <person name="Marsh M.E."/>
            <person name="Mackinder L."/>
            <person name="Mock T."/>
            <person name="Mueller-Roeber B."/>
            <person name="Pagarete A."/>
            <person name="Parker M."/>
            <person name="Probert I."/>
            <person name="Quesneville H."/>
            <person name="Raines C."/>
            <person name="Rensing S.A."/>
            <person name="Riano-Pachon D.M."/>
            <person name="Richier S."/>
            <person name="Rokitta S."/>
            <person name="Shiraiwa Y."/>
            <person name="Soanes D.M."/>
            <person name="van der Giezen M."/>
            <person name="Wahlund T.M."/>
            <person name="Williams B."/>
            <person name="Wilson W."/>
            <person name="Wolfe G."/>
            <person name="Wurch L.L."/>
        </authorList>
    </citation>
    <scope>NUCLEOTIDE SEQUENCE</scope>
</reference>
<dbReference type="InterPro" id="IPR057887">
    <property type="entry name" value="IQUB_helical"/>
</dbReference>
<evidence type="ECO:0000313" key="2">
    <source>
        <dbReference type="EnsemblProtists" id="EOD30661"/>
    </source>
</evidence>
<accession>A0A0D3K4H6</accession>
<feature type="domain" description="IQ motif and ubiquitin-like" evidence="1">
    <location>
        <begin position="1"/>
        <end position="122"/>
    </location>
</feature>